<dbReference type="RefSeq" id="XP_065458834.1">
    <property type="nucleotide sequence ID" value="XM_065602762.1"/>
</dbReference>
<feature type="region of interest" description="Disordered" evidence="1">
    <location>
        <begin position="160"/>
        <end position="203"/>
    </location>
</feature>
<evidence type="ECO:0000256" key="1">
    <source>
        <dbReference type="SAM" id="MobiDB-lite"/>
    </source>
</evidence>
<feature type="region of interest" description="Disordered" evidence="1">
    <location>
        <begin position="217"/>
        <end position="304"/>
    </location>
</feature>
<feature type="compositionally biased region" description="Polar residues" evidence="1">
    <location>
        <begin position="233"/>
        <end position="242"/>
    </location>
</feature>
<dbReference type="GeneID" id="90644234"/>
<sequence length="364" mass="40187">MPASHLNVKPSTISSKAALLHESAAYYHCRIVISYSTGDIKTFLLKHLQDDGAQHIRRLENLGVRLRNLLEPGSGHTVDSAFMATSRQNQGVRGDDKGLTSTRIRYRSPPPREDDEVLQYLTEHRKSKNFRPRHTPPDVCAAQDLALGKAHILELAIRSAQSSRRDSGVNAELSTEKAKDLVPDLEASNDDFAVKPPPSASSRQFATTNLLAAPSIESGVSARAPSPKRPFSEISSSATSQDDGGPEYRPQPSPRRASSKKVTPQPMKPAQPRSLSEKRIHRGRKTPVRPSELRNLGVDAKGLDPTREEPVVRKLYLSKGKWYEITGDGRPDWAEDEKVQVVSVAGQSSKRSRASLSRHSQYLD</sequence>
<feature type="region of interest" description="Disordered" evidence="1">
    <location>
        <begin position="88"/>
        <end position="114"/>
    </location>
</feature>
<name>A0ABZ0NPX7_CERBT</name>
<gene>
    <name evidence="2" type="ORF">RHO25_006248</name>
</gene>
<reference evidence="2 3" key="1">
    <citation type="submission" date="2023-09" db="EMBL/GenBank/DDBJ databases">
        <title>Complete-Gapless Cercospora beticola genome.</title>
        <authorList>
            <person name="Wyatt N.A."/>
            <person name="Spanner R.E."/>
            <person name="Bolton M.D."/>
        </authorList>
    </citation>
    <scope>NUCLEOTIDE SEQUENCE [LARGE SCALE GENOMIC DNA]</scope>
    <source>
        <strain evidence="2">Cb09-40</strain>
    </source>
</reference>
<feature type="compositionally biased region" description="Polar residues" evidence="1">
    <location>
        <begin position="345"/>
        <end position="364"/>
    </location>
</feature>
<keyword evidence="3" id="KW-1185">Reference proteome</keyword>
<organism evidence="2 3">
    <name type="scientific">Cercospora beticola</name>
    <name type="common">Sugarbeet leaf spot fungus</name>
    <dbReference type="NCBI Taxonomy" id="122368"/>
    <lineage>
        <taxon>Eukaryota</taxon>
        <taxon>Fungi</taxon>
        <taxon>Dikarya</taxon>
        <taxon>Ascomycota</taxon>
        <taxon>Pezizomycotina</taxon>
        <taxon>Dothideomycetes</taxon>
        <taxon>Dothideomycetidae</taxon>
        <taxon>Mycosphaerellales</taxon>
        <taxon>Mycosphaerellaceae</taxon>
        <taxon>Cercospora</taxon>
    </lineage>
</organism>
<dbReference type="EMBL" id="CP134187">
    <property type="protein sequence ID" value="WPB01619.1"/>
    <property type="molecule type" value="Genomic_DNA"/>
</dbReference>
<protein>
    <submittedName>
        <fullName evidence="2">Uncharacterized protein</fullName>
    </submittedName>
</protein>
<feature type="region of interest" description="Disordered" evidence="1">
    <location>
        <begin position="344"/>
        <end position="364"/>
    </location>
</feature>
<dbReference type="Proteomes" id="UP001302367">
    <property type="component" value="Chromosome 4"/>
</dbReference>
<evidence type="ECO:0000313" key="2">
    <source>
        <dbReference type="EMBL" id="WPB01619.1"/>
    </source>
</evidence>
<evidence type="ECO:0000313" key="3">
    <source>
        <dbReference type="Proteomes" id="UP001302367"/>
    </source>
</evidence>
<accession>A0ABZ0NPX7</accession>
<proteinExistence type="predicted"/>